<feature type="region of interest" description="Disordered" evidence="1">
    <location>
        <begin position="555"/>
        <end position="581"/>
    </location>
</feature>
<dbReference type="HOGENOM" id="CLU_262210_0_0_0"/>
<organism evidence="3 4">
    <name type="scientific">Isosphaera pallida (strain ATCC 43644 / DSM 9630 / IS1B)</name>
    <dbReference type="NCBI Taxonomy" id="575540"/>
    <lineage>
        <taxon>Bacteria</taxon>
        <taxon>Pseudomonadati</taxon>
        <taxon>Planctomycetota</taxon>
        <taxon>Planctomycetia</taxon>
        <taxon>Isosphaerales</taxon>
        <taxon>Isosphaeraceae</taxon>
        <taxon>Isosphaera</taxon>
    </lineage>
</organism>
<feature type="region of interest" description="Disordered" evidence="1">
    <location>
        <begin position="816"/>
        <end position="856"/>
    </location>
</feature>
<feature type="region of interest" description="Disordered" evidence="1">
    <location>
        <begin position="720"/>
        <end position="744"/>
    </location>
</feature>
<dbReference type="STRING" id="575540.Isop_0534"/>
<sequence>MLALWTWGGKLVTALALAGTLTVSVALAASEAFAAPLPEPPPIVRSVEVRGEAMEDRVALVIRYEIAIPDPRRSYWAVIRLDGRVLERVYEGDRDLAARVGTGDVWEVEIPARTRTDPDHVADATPNDMSTQPASTWSTVTVTVELNAPTRLVAEGRALDLAIPEAAMTRLDLTVPGRIAKAVTSDGQPLPFTIQEPIPTTPTTPTSPDAPAVSPTPDEAPAERATSRLTARLTPRARLEVRWSTRDDSSRSAPVRLAARALVEATLTATSCRALATFEIGCLSGAPEVLRFDLDPDLELLSVRLDGQTIARAPRVESTPNPNDPVAKSSNRIEIRLPEPMLRGGRRVVALTVRRPFVKTPVADAGGPSPAAEGSTTLRSELILRLPRPVEVLDLSGSLAVNRGEDLWFELRPLQGLRVIDPATELPPELKSPETNLGAFRFDEPFEIAVTARPVPARTLVETASTLTIGRERLAWSSRATLEMVQGGLSGVTIALPEGFQPERVGPSEIVRRWSLETSATGSDGQRGGARSPLVEAAASPNGVSRIELEWVTGSGRDRSGGVSPESRQRQVEWQGHMPRPDSSAIPLPFWTGPGLISRGGRLLLVAEPGLDLIWNDPDGTSGFVEEFTFPANWPGPRPPADRRVILLRHDGPARVVKVGLRTRPPRLELDSDIRAQVDPQTIRWTQTLNIRSQGEGLTELNLSVPHELVEAIEFRPPSGVRLEHTPDRTRTDATRENATATNSSASCVTPMRLEFAAPAIGEVSVRFDAVLPWESPLEPGRPRSLVVPLIRGCHADVVEERLAVELDPRLRGRLSAPLTTTPAGWRIETRQGNEGDPARGHFPVSPPSSGSDEIGRVSVEPSASFLFRRGRWTLRPSSESPSESSREDHLDPPPPQLMIELPQPAELPAVRIERCDMRQAERSDGVLWWSMRLTITSHPGTIEMILPLGSQPRRCEVAGRTVGPERVGNDRIRLALPPGRVRVEFEAIAPPGTLEPWSEAQTRRWPLPRVENASFGRVRWFVSTQDNHVVLGVPAGWSDANEWRWSGLGWSRMARLDPFSPELNPDSSPVSNSAASPAASAPIGELGTASANDTGSRRETAPGRWLAFERTGDPLDPRLMEWSRLTFLGGTAALILGVGMWVATRPRFEALTTILGLLSLVALTIRHPESSPAYWQAAALGGGLLAAVRAIQARVKSTIAPRRPAGGESPSGSAREAVGSGGASPTPSDSKSPSPLPRVEPSTALSPPRLAPPIAAPASLASNPIPATDTDPPQAPREANATPTSDSPRH</sequence>
<gene>
    <name evidence="3" type="ordered locus">Isop_0534</name>
</gene>
<feature type="compositionally biased region" description="Polar residues" evidence="1">
    <location>
        <begin position="1282"/>
        <end position="1291"/>
    </location>
</feature>
<feature type="chain" id="PRO_5003229897" evidence="2">
    <location>
        <begin position="35"/>
        <end position="1291"/>
    </location>
</feature>
<name>E8QZK0_ISOPI</name>
<proteinExistence type="predicted"/>
<dbReference type="PANTHER" id="PTHR24216">
    <property type="entry name" value="PAXILLIN-RELATED"/>
    <property type="match status" value="1"/>
</dbReference>
<feature type="region of interest" description="Disordered" evidence="1">
    <location>
        <begin position="188"/>
        <end position="228"/>
    </location>
</feature>
<feature type="compositionally biased region" description="Low complexity" evidence="1">
    <location>
        <begin position="1066"/>
        <end position="1083"/>
    </location>
</feature>
<dbReference type="Proteomes" id="UP000008631">
    <property type="component" value="Chromosome"/>
</dbReference>
<reference key="1">
    <citation type="submission" date="2010-11" db="EMBL/GenBank/DDBJ databases">
        <title>The complete sequence of chromosome of Isophaera pallida ATCC 43644.</title>
        <authorList>
            <consortium name="US DOE Joint Genome Institute (JGI-PGF)"/>
            <person name="Lucas S."/>
            <person name="Copeland A."/>
            <person name="Lapidus A."/>
            <person name="Bruce D."/>
            <person name="Goodwin L."/>
            <person name="Pitluck S."/>
            <person name="Kyrpides N."/>
            <person name="Mavromatis K."/>
            <person name="Pagani I."/>
            <person name="Ivanova N."/>
            <person name="Saunders E."/>
            <person name="Brettin T."/>
            <person name="Detter J.C."/>
            <person name="Han C."/>
            <person name="Tapia R."/>
            <person name="Land M."/>
            <person name="Hauser L."/>
            <person name="Markowitz V."/>
            <person name="Cheng J.-F."/>
            <person name="Hugenholtz P."/>
            <person name="Woyke T."/>
            <person name="Wu D."/>
            <person name="Eisen J.A."/>
        </authorList>
    </citation>
    <scope>NUCLEOTIDE SEQUENCE</scope>
    <source>
        <strain>ATCC 43644</strain>
    </source>
</reference>
<protein>
    <submittedName>
        <fullName evidence="3">Uncharacterized protein</fullName>
    </submittedName>
</protein>
<feature type="region of interest" description="Disordered" evidence="1">
    <location>
        <begin position="876"/>
        <end position="897"/>
    </location>
</feature>
<feature type="compositionally biased region" description="Basic and acidic residues" evidence="1">
    <location>
        <begin position="722"/>
        <end position="736"/>
    </location>
</feature>
<evidence type="ECO:0000256" key="2">
    <source>
        <dbReference type="SAM" id="SignalP"/>
    </source>
</evidence>
<feature type="region of interest" description="Disordered" evidence="1">
    <location>
        <begin position="1200"/>
        <end position="1291"/>
    </location>
</feature>
<feature type="compositionally biased region" description="Low complexity" evidence="1">
    <location>
        <begin position="1257"/>
        <end position="1268"/>
    </location>
</feature>
<evidence type="ECO:0000313" key="3">
    <source>
        <dbReference type="EMBL" id="ADV61127.1"/>
    </source>
</evidence>
<keyword evidence="2" id="KW-0732">Signal</keyword>
<reference evidence="3 4" key="2">
    <citation type="journal article" date="2011" name="Stand. Genomic Sci.">
        <title>Complete genome sequence of Isosphaera pallida type strain (IS1B).</title>
        <authorList>
            <consortium name="US DOE Joint Genome Institute (JGI-PGF)"/>
            <person name="Goker M."/>
            <person name="Cleland D."/>
            <person name="Saunders E."/>
            <person name="Lapidus A."/>
            <person name="Nolan M."/>
            <person name="Lucas S."/>
            <person name="Hammon N."/>
            <person name="Deshpande S."/>
            <person name="Cheng J.F."/>
            <person name="Tapia R."/>
            <person name="Han C."/>
            <person name="Goodwin L."/>
            <person name="Pitluck S."/>
            <person name="Liolios K."/>
            <person name="Pagani I."/>
            <person name="Ivanova N."/>
            <person name="Mavromatis K."/>
            <person name="Pati A."/>
            <person name="Chen A."/>
            <person name="Palaniappan K."/>
            <person name="Land M."/>
            <person name="Hauser L."/>
            <person name="Chang Y.J."/>
            <person name="Jeffries C.D."/>
            <person name="Detter J.C."/>
            <person name="Beck B."/>
            <person name="Woyke T."/>
            <person name="Bristow J."/>
            <person name="Eisen J.A."/>
            <person name="Markowitz V."/>
            <person name="Hugenholtz P."/>
            <person name="Kyrpides N.C."/>
            <person name="Klenk H.P."/>
        </authorList>
    </citation>
    <scope>NUCLEOTIDE SEQUENCE [LARGE SCALE GENOMIC DNA]</scope>
    <source>
        <strain evidence="4">ATCC 43644 / DSM 9630 / IS1B</strain>
    </source>
</reference>
<dbReference type="KEGG" id="ipa:Isop_0534"/>
<evidence type="ECO:0000256" key="1">
    <source>
        <dbReference type="SAM" id="MobiDB-lite"/>
    </source>
</evidence>
<evidence type="ECO:0000313" key="4">
    <source>
        <dbReference type="Proteomes" id="UP000008631"/>
    </source>
</evidence>
<accession>E8QZK0</accession>
<dbReference type="PANTHER" id="PTHR24216:SF65">
    <property type="entry name" value="PAXILLIN-LIKE PROTEIN 1"/>
    <property type="match status" value="1"/>
</dbReference>
<feature type="compositionally biased region" description="Low complexity" evidence="1">
    <location>
        <begin position="1225"/>
        <end position="1234"/>
    </location>
</feature>
<feature type="signal peptide" evidence="2">
    <location>
        <begin position="1"/>
        <end position="34"/>
    </location>
</feature>
<feature type="compositionally biased region" description="Basic and acidic residues" evidence="1">
    <location>
        <begin position="828"/>
        <end position="840"/>
    </location>
</feature>
<feature type="compositionally biased region" description="Low complexity" evidence="1">
    <location>
        <begin position="201"/>
        <end position="217"/>
    </location>
</feature>
<feature type="region of interest" description="Disordered" evidence="1">
    <location>
        <begin position="1063"/>
        <end position="1105"/>
    </location>
</feature>
<dbReference type="InParanoid" id="E8QZK0"/>
<dbReference type="EMBL" id="CP002353">
    <property type="protein sequence ID" value="ADV61127.1"/>
    <property type="molecule type" value="Genomic_DNA"/>
</dbReference>
<keyword evidence="4" id="KW-1185">Reference proteome</keyword>